<keyword evidence="1" id="KW-0472">Membrane</keyword>
<dbReference type="EMBL" id="FNWU01000005">
    <property type="protein sequence ID" value="SEH53819.1"/>
    <property type="molecule type" value="Genomic_DNA"/>
</dbReference>
<evidence type="ECO:0000313" key="3">
    <source>
        <dbReference type="Proteomes" id="UP000199215"/>
    </source>
</evidence>
<proteinExistence type="predicted"/>
<keyword evidence="1" id="KW-1133">Transmembrane helix</keyword>
<feature type="transmembrane region" description="Helical" evidence="1">
    <location>
        <begin position="29"/>
        <end position="53"/>
    </location>
</feature>
<keyword evidence="3" id="KW-1185">Reference proteome</keyword>
<dbReference type="RefSeq" id="WP_092817121.1">
    <property type="nucleotide sequence ID" value="NZ_FNWU01000005.1"/>
</dbReference>
<dbReference type="OrthoDB" id="202783at2157"/>
<reference evidence="2 3" key="1">
    <citation type="submission" date="2016-10" db="EMBL/GenBank/DDBJ databases">
        <authorList>
            <person name="de Groot N.N."/>
        </authorList>
    </citation>
    <scope>NUCLEOTIDE SEQUENCE [LARGE SCALE GENOMIC DNA]</scope>
    <source>
        <strain evidence="2 3">IBRC-M10418</strain>
    </source>
</reference>
<name>A0A1H6IWH1_9EURY</name>
<dbReference type="Proteomes" id="UP000199215">
    <property type="component" value="Unassembled WGS sequence"/>
</dbReference>
<evidence type="ECO:0000256" key="1">
    <source>
        <dbReference type="SAM" id="Phobius"/>
    </source>
</evidence>
<protein>
    <submittedName>
        <fullName evidence="2">Uncharacterized protein</fullName>
    </submittedName>
</protein>
<gene>
    <name evidence="2" type="ORF">SAMN05192561_105103</name>
</gene>
<feature type="transmembrane region" description="Helical" evidence="1">
    <location>
        <begin position="7"/>
        <end position="23"/>
    </location>
</feature>
<organism evidence="2 3">
    <name type="scientific">Halopenitus malekzadehii</name>
    <dbReference type="NCBI Taxonomy" id="1267564"/>
    <lineage>
        <taxon>Archaea</taxon>
        <taxon>Methanobacteriati</taxon>
        <taxon>Methanobacteriota</taxon>
        <taxon>Stenosarchaea group</taxon>
        <taxon>Halobacteria</taxon>
        <taxon>Halobacteriales</taxon>
        <taxon>Haloferacaceae</taxon>
        <taxon>Halopenitus</taxon>
    </lineage>
</organism>
<feature type="transmembrane region" description="Helical" evidence="1">
    <location>
        <begin position="65"/>
        <end position="85"/>
    </location>
</feature>
<evidence type="ECO:0000313" key="2">
    <source>
        <dbReference type="EMBL" id="SEH53819.1"/>
    </source>
</evidence>
<accession>A0A1H6IWH1</accession>
<feature type="transmembrane region" description="Helical" evidence="1">
    <location>
        <begin position="91"/>
        <end position="108"/>
    </location>
</feature>
<dbReference type="AlphaFoldDB" id="A0A1H6IWH1"/>
<keyword evidence="1" id="KW-0812">Transmembrane</keyword>
<sequence>MDRNLPLAVLCGLLVGLSIYWFLSPDWFIAMGIAAVYAGAGYFYLAFDIPLLGSAIQFDDRIDRFGYAIGLFGLSVSPIAFAQYYGQQGATTLPFVILFIGVIAFLLFTSKARQQSEHIH</sequence>